<dbReference type="OrthoDB" id="799916at2"/>
<evidence type="ECO:0000313" key="3">
    <source>
        <dbReference type="Proteomes" id="UP000198785"/>
    </source>
</evidence>
<dbReference type="CDD" id="cd09871">
    <property type="entry name" value="PIN_MtVapC28-VapC30-like"/>
    <property type="match status" value="1"/>
</dbReference>
<sequence length="141" mass="16407">MKIIVDTNVVFSSLVNTNSVIAEIIIANSKLHFYSSEYLYLELDHHREKLKKVSKLSDEQLEVAKYRIFKHIECLSLEMIPERYWREASELVMDIDPDDVAFVALSLYLDAYLWTGDKVLYNGLKSKGFDKVINTNEVKEL</sequence>
<gene>
    <name evidence="2" type="ORF">SAMN05660206_105164</name>
</gene>
<organism evidence="2 3">
    <name type="scientific">Sphingobacterium wenxiniae</name>
    <dbReference type="NCBI Taxonomy" id="683125"/>
    <lineage>
        <taxon>Bacteria</taxon>
        <taxon>Pseudomonadati</taxon>
        <taxon>Bacteroidota</taxon>
        <taxon>Sphingobacteriia</taxon>
        <taxon>Sphingobacteriales</taxon>
        <taxon>Sphingobacteriaceae</taxon>
        <taxon>Sphingobacterium</taxon>
    </lineage>
</organism>
<evidence type="ECO:0000259" key="1">
    <source>
        <dbReference type="Pfam" id="PF10130"/>
    </source>
</evidence>
<dbReference type="AlphaFoldDB" id="A0A1I6SZG8"/>
<dbReference type="RefSeq" id="WP_093365293.1">
    <property type="nucleotide sequence ID" value="NZ_FOZZ01000005.1"/>
</dbReference>
<protein>
    <submittedName>
        <fullName evidence="2">Predicted nucleic acid-binding protein, contains PIN domain</fullName>
    </submittedName>
</protein>
<name>A0A1I6SZG8_9SPHI</name>
<keyword evidence="3" id="KW-1185">Reference proteome</keyword>
<dbReference type="InterPro" id="IPR029060">
    <property type="entry name" value="PIN-like_dom_sf"/>
</dbReference>
<dbReference type="Pfam" id="PF10130">
    <property type="entry name" value="PIN_2"/>
    <property type="match status" value="1"/>
</dbReference>
<accession>A0A1I6SZG8</accession>
<dbReference type="InterPro" id="IPR002716">
    <property type="entry name" value="PIN_dom"/>
</dbReference>
<proteinExistence type="predicted"/>
<dbReference type="EMBL" id="FOZZ01000005">
    <property type="protein sequence ID" value="SFS82253.1"/>
    <property type="molecule type" value="Genomic_DNA"/>
</dbReference>
<dbReference type="Gene3D" id="3.40.50.1010">
    <property type="entry name" value="5'-nuclease"/>
    <property type="match status" value="1"/>
</dbReference>
<reference evidence="2 3" key="1">
    <citation type="submission" date="2016-10" db="EMBL/GenBank/DDBJ databases">
        <authorList>
            <person name="de Groot N.N."/>
        </authorList>
    </citation>
    <scope>NUCLEOTIDE SEQUENCE [LARGE SCALE GENOMIC DNA]</scope>
    <source>
        <strain evidence="2 3">DSM 22789</strain>
    </source>
</reference>
<dbReference type="SUPFAM" id="SSF88723">
    <property type="entry name" value="PIN domain-like"/>
    <property type="match status" value="1"/>
</dbReference>
<evidence type="ECO:0000313" key="2">
    <source>
        <dbReference type="EMBL" id="SFS82253.1"/>
    </source>
</evidence>
<dbReference type="Proteomes" id="UP000198785">
    <property type="component" value="Unassembled WGS sequence"/>
</dbReference>
<dbReference type="STRING" id="683125.SAMN05660206_105164"/>
<feature type="domain" description="PIN" evidence="1">
    <location>
        <begin position="4"/>
        <end position="132"/>
    </location>
</feature>